<dbReference type="GeneID" id="70188021"/>
<evidence type="ECO:0000313" key="3">
    <source>
        <dbReference type="Proteomes" id="UP000756346"/>
    </source>
</evidence>
<evidence type="ECO:0000313" key="2">
    <source>
        <dbReference type="EMBL" id="KAH7032662.1"/>
    </source>
</evidence>
<gene>
    <name evidence="2" type="ORF">B0I36DRAFT_361442</name>
</gene>
<organism evidence="2 3">
    <name type="scientific">Microdochium trichocladiopsis</name>
    <dbReference type="NCBI Taxonomy" id="1682393"/>
    <lineage>
        <taxon>Eukaryota</taxon>
        <taxon>Fungi</taxon>
        <taxon>Dikarya</taxon>
        <taxon>Ascomycota</taxon>
        <taxon>Pezizomycotina</taxon>
        <taxon>Sordariomycetes</taxon>
        <taxon>Xylariomycetidae</taxon>
        <taxon>Xylariales</taxon>
        <taxon>Microdochiaceae</taxon>
        <taxon>Microdochium</taxon>
    </lineage>
</organism>
<dbReference type="AlphaFoldDB" id="A0A9P8YAK0"/>
<dbReference type="OrthoDB" id="4630202at2759"/>
<dbReference type="Gene3D" id="2.60.20.10">
    <property type="entry name" value="Crystallins"/>
    <property type="match status" value="1"/>
</dbReference>
<reference evidence="2" key="1">
    <citation type="journal article" date="2021" name="Nat. Commun.">
        <title>Genetic determinants of endophytism in the Arabidopsis root mycobiome.</title>
        <authorList>
            <person name="Mesny F."/>
            <person name="Miyauchi S."/>
            <person name="Thiergart T."/>
            <person name="Pickel B."/>
            <person name="Atanasova L."/>
            <person name="Karlsson M."/>
            <person name="Huettel B."/>
            <person name="Barry K.W."/>
            <person name="Haridas S."/>
            <person name="Chen C."/>
            <person name="Bauer D."/>
            <person name="Andreopoulos W."/>
            <person name="Pangilinan J."/>
            <person name="LaButti K."/>
            <person name="Riley R."/>
            <person name="Lipzen A."/>
            <person name="Clum A."/>
            <person name="Drula E."/>
            <person name="Henrissat B."/>
            <person name="Kohler A."/>
            <person name="Grigoriev I.V."/>
            <person name="Martin F.M."/>
            <person name="Hacquard S."/>
        </authorList>
    </citation>
    <scope>NUCLEOTIDE SEQUENCE</scope>
    <source>
        <strain evidence="2">MPI-CAGE-CH-0230</strain>
    </source>
</reference>
<dbReference type="Proteomes" id="UP000756346">
    <property type="component" value="Unassembled WGS sequence"/>
</dbReference>
<proteinExistence type="predicted"/>
<comment type="caution">
    <text evidence="2">The sequence shown here is derived from an EMBL/GenBank/DDBJ whole genome shotgun (WGS) entry which is preliminary data.</text>
</comment>
<name>A0A9P8YAK0_9PEZI</name>
<dbReference type="RefSeq" id="XP_046013494.1">
    <property type="nucleotide sequence ID" value="XM_046158475.1"/>
</dbReference>
<sequence length="133" mass="14645">MLIQSILLGLVAASTAVAAPSSPRTPAAGGDDNGITLEARDLLFKVCRHADFKDCLDYPANLGSCINAPNGWNDAISSVKTTDPFIYCFIYRDSNCSGDRGGPVYDDDRHRNLEDFAWNDVISSWRCSFTYER</sequence>
<accession>A0A9P8YAK0</accession>
<dbReference type="EMBL" id="JAGTJQ010000004">
    <property type="protein sequence ID" value="KAH7032662.1"/>
    <property type="molecule type" value="Genomic_DNA"/>
</dbReference>
<keyword evidence="1" id="KW-0732">Signal</keyword>
<evidence type="ECO:0000256" key="1">
    <source>
        <dbReference type="SAM" id="SignalP"/>
    </source>
</evidence>
<feature type="signal peptide" evidence="1">
    <location>
        <begin position="1"/>
        <end position="18"/>
    </location>
</feature>
<protein>
    <submittedName>
        <fullName evidence="2">Uncharacterized protein</fullName>
    </submittedName>
</protein>
<feature type="chain" id="PRO_5040177986" evidence="1">
    <location>
        <begin position="19"/>
        <end position="133"/>
    </location>
</feature>
<keyword evidence="3" id="KW-1185">Reference proteome</keyword>